<keyword evidence="1" id="KW-0175">Coiled coil</keyword>
<organism evidence="2 5">
    <name type="scientific">Stenotrophomonas maltophilia</name>
    <name type="common">Pseudomonas maltophilia</name>
    <name type="synonym">Xanthomonas maltophilia</name>
    <dbReference type="NCBI Taxonomy" id="40324"/>
    <lineage>
        <taxon>Bacteria</taxon>
        <taxon>Pseudomonadati</taxon>
        <taxon>Pseudomonadota</taxon>
        <taxon>Gammaproteobacteria</taxon>
        <taxon>Lysobacterales</taxon>
        <taxon>Lysobacteraceae</taxon>
        <taxon>Stenotrophomonas</taxon>
        <taxon>Stenotrophomonas maltophilia group</taxon>
    </lineage>
</organism>
<sequence length="105" mass="12020">MAELGPKNAAEKFLERLQQRAADGSLAERMRTSPLLQDALQRQCMREALPKQQAEIESLRARCDRYQNRLEQLSQARIDYREQQEIIKAIAELDAAIAPHDSPCN</sequence>
<evidence type="ECO:0000313" key="4">
    <source>
        <dbReference type="EMBL" id="PAM71855.1"/>
    </source>
</evidence>
<gene>
    <name evidence="3" type="ORF">CEK00_09655</name>
    <name evidence="4" type="ORF">CEK00_09710</name>
    <name evidence="2" type="ORF">CEK00_21975</name>
</gene>
<protein>
    <submittedName>
        <fullName evidence="2">Uncharacterized protein</fullName>
    </submittedName>
</protein>
<reference evidence="2 5" key="1">
    <citation type="submission" date="2017-06" db="EMBL/GenBank/DDBJ databases">
        <title>Genome sequencing and assembly of Stenotrophomonas maltophilia DF07.</title>
        <authorList>
            <person name="Iyer R."/>
        </authorList>
    </citation>
    <scope>NUCLEOTIDE SEQUENCE [LARGE SCALE GENOMIC DNA]</scope>
    <source>
        <strain evidence="2 5">DF07</strain>
        <plasmid evidence="2">unnamed1</plasmid>
    </source>
</reference>
<dbReference type="EMBL" id="NJGC01000149">
    <property type="protein sequence ID" value="PAM64689.1"/>
    <property type="molecule type" value="Genomic_DNA"/>
</dbReference>
<geneLocation type="plasmid" evidence="2">
    <name>unnamed1</name>
</geneLocation>
<dbReference type="Proteomes" id="UP000216433">
    <property type="component" value="Unassembled WGS sequence"/>
</dbReference>
<keyword evidence="2" id="KW-0614">Plasmid</keyword>
<accession>A0A270MXT8</accession>
<dbReference type="AlphaFoldDB" id="A0A270MXT8"/>
<comment type="caution">
    <text evidence="2">The sequence shown here is derived from an EMBL/GenBank/DDBJ whole genome shotgun (WGS) entry which is preliminary data.</text>
</comment>
<name>A0A270MXT8_STEMA</name>
<dbReference type="EMBL" id="NJGC01000009">
    <property type="protein sequence ID" value="PAM71855.1"/>
    <property type="molecule type" value="Genomic_DNA"/>
</dbReference>
<evidence type="ECO:0000313" key="3">
    <source>
        <dbReference type="EMBL" id="PAM71846.1"/>
    </source>
</evidence>
<proteinExistence type="predicted"/>
<evidence type="ECO:0000313" key="5">
    <source>
        <dbReference type="Proteomes" id="UP000216433"/>
    </source>
</evidence>
<dbReference type="EMBL" id="NJGC01000009">
    <property type="protein sequence ID" value="PAM71846.1"/>
    <property type="molecule type" value="Genomic_DNA"/>
</dbReference>
<evidence type="ECO:0000256" key="1">
    <source>
        <dbReference type="SAM" id="Coils"/>
    </source>
</evidence>
<evidence type="ECO:0000313" key="2">
    <source>
        <dbReference type="EMBL" id="PAM64689.1"/>
    </source>
</evidence>
<feature type="coiled-coil region" evidence="1">
    <location>
        <begin position="42"/>
        <end position="83"/>
    </location>
</feature>